<comment type="caution">
    <text evidence="1">The sequence shown here is derived from an EMBL/GenBank/DDBJ whole genome shotgun (WGS) entry which is preliminary data.</text>
</comment>
<dbReference type="AlphaFoldDB" id="A0A7K0KEV7"/>
<dbReference type="EMBL" id="VUNG01000015">
    <property type="protein sequence ID" value="MST84476.1"/>
    <property type="molecule type" value="Genomic_DNA"/>
</dbReference>
<reference evidence="1 2" key="1">
    <citation type="submission" date="2019-08" db="EMBL/GenBank/DDBJ databases">
        <title>In-depth cultivation of the pig gut microbiome towards novel bacterial diversity and tailored functional studies.</title>
        <authorList>
            <person name="Wylensek D."/>
            <person name="Hitch T.C.A."/>
            <person name="Clavel T."/>
        </authorList>
    </citation>
    <scope>NUCLEOTIDE SEQUENCE [LARGE SCALE GENOMIC DNA]</scope>
    <source>
        <strain evidence="1 2">LKV-178-WT-2A</strain>
    </source>
</reference>
<sequence>MNNDDERARLIARQIRELVKKLQVMGRDDLLLQAITLPTLEQLRTEAARGTLRRLIVKRDGRFFLEGNKNIGNGSNNTVEVQLSPVHRAVYLLFLRHEEGIEFKRLSEYHDELLSLYDRICPEGDQDKKRETVERLTNPLDNAINEKCSRIKSVFTSLMDDYSASYYIISSQSKQFDPTSPRRWFRRLKVITLPRNLVVYEM</sequence>
<evidence type="ECO:0000313" key="1">
    <source>
        <dbReference type="EMBL" id="MST84476.1"/>
    </source>
</evidence>
<protein>
    <submittedName>
        <fullName evidence="1">Uncharacterized protein</fullName>
    </submittedName>
</protein>
<dbReference type="RefSeq" id="WP_154534060.1">
    <property type="nucleotide sequence ID" value="NZ_VUNG01000015.1"/>
</dbReference>
<organism evidence="1 2">
    <name type="scientific">Hallella mizrahii</name>
    <dbReference type="NCBI Taxonomy" id="2606637"/>
    <lineage>
        <taxon>Bacteria</taxon>
        <taxon>Pseudomonadati</taxon>
        <taxon>Bacteroidota</taxon>
        <taxon>Bacteroidia</taxon>
        <taxon>Bacteroidales</taxon>
        <taxon>Prevotellaceae</taxon>
        <taxon>Hallella</taxon>
    </lineage>
</organism>
<keyword evidence="2" id="KW-1185">Reference proteome</keyword>
<dbReference type="Proteomes" id="UP000438914">
    <property type="component" value="Unassembled WGS sequence"/>
</dbReference>
<accession>A0A7K0KEV7</accession>
<gene>
    <name evidence="1" type="ORF">FYJ73_07300</name>
</gene>
<proteinExistence type="predicted"/>
<evidence type="ECO:0000313" key="2">
    <source>
        <dbReference type="Proteomes" id="UP000438914"/>
    </source>
</evidence>
<name>A0A7K0KEV7_9BACT</name>